<evidence type="ECO:0000313" key="2">
    <source>
        <dbReference type="EMBL" id="RSD24887.1"/>
    </source>
</evidence>
<dbReference type="AlphaFoldDB" id="A0A427TKL2"/>
<proteinExistence type="predicted"/>
<comment type="caution">
    <text evidence="2">The sequence shown here is derived from an EMBL/GenBank/DDBJ whole genome shotgun (WGS) entry which is preliminary data.</text>
</comment>
<feature type="domain" description="N-acetyltransferase" evidence="1">
    <location>
        <begin position="7"/>
        <end position="144"/>
    </location>
</feature>
<sequence>MPTLHDATGPELTAAQLHDILRLRVDVFVVEQKAAYPELDGRDLKPDTRHLWFEGDEGVLAYLRVLLDPGDIRRIGRVATAANARGQGLAARLMEEALTVPGEYVLDAQTYVQGFYARYGFVAEGAEYTDEDGIPHIRMRRLAR</sequence>
<gene>
    <name evidence="2" type="ORF">EIY87_03445</name>
</gene>
<organism evidence="2 3">
    <name type="scientific">Amycolatopsis eburnea</name>
    <dbReference type="NCBI Taxonomy" id="2267691"/>
    <lineage>
        <taxon>Bacteria</taxon>
        <taxon>Bacillati</taxon>
        <taxon>Actinomycetota</taxon>
        <taxon>Actinomycetes</taxon>
        <taxon>Pseudonocardiales</taxon>
        <taxon>Pseudonocardiaceae</taxon>
        <taxon>Amycolatopsis</taxon>
    </lineage>
</organism>
<dbReference type="EMBL" id="RSEC01000014">
    <property type="protein sequence ID" value="RSD24887.1"/>
    <property type="molecule type" value="Genomic_DNA"/>
</dbReference>
<dbReference type="CDD" id="cd04301">
    <property type="entry name" value="NAT_SF"/>
    <property type="match status" value="1"/>
</dbReference>
<dbReference type="SUPFAM" id="SSF55729">
    <property type="entry name" value="Acyl-CoA N-acyltransferases (Nat)"/>
    <property type="match status" value="1"/>
</dbReference>
<dbReference type="RefSeq" id="WP_125306177.1">
    <property type="nucleotide sequence ID" value="NZ_RSEC01000014.1"/>
</dbReference>
<name>A0A427TKL2_9PSEU</name>
<reference evidence="2 3" key="1">
    <citation type="submission" date="2018-12" db="EMBL/GenBank/DDBJ databases">
        <title>Amycolatopsis eburnea sp. nov. actinomycete associate with arbuscular mycorrhiza fungal spore.</title>
        <authorList>
            <person name="Lumyong S."/>
            <person name="Chaiya L."/>
        </authorList>
    </citation>
    <scope>NUCLEOTIDE SEQUENCE [LARGE SCALE GENOMIC DNA]</scope>
    <source>
        <strain evidence="2 3">GLM-1</strain>
    </source>
</reference>
<dbReference type="InterPro" id="IPR016181">
    <property type="entry name" value="Acyl_CoA_acyltransferase"/>
</dbReference>
<dbReference type="Gene3D" id="3.40.630.30">
    <property type="match status" value="1"/>
</dbReference>
<dbReference type="InterPro" id="IPR000182">
    <property type="entry name" value="GNAT_dom"/>
</dbReference>
<dbReference type="GO" id="GO:0016747">
    <property type="term" value="F:acyltransferase activity, transferring groups other than amino-acyl groups"/>
    <property type="evidence" value="ECO:0007669"/>
    <property type="project" value="InterPro"/>
</dbReference>
<dbReference type="PROSITE" id="PS51186">
    <property type="entry name" value="GNAT"/>
    <property type="match status" value="1"/>
</dbReference>
<keyword evidence="2" id="KW-0808">Transferase</keyword>
<dbReference type="Pfam" id="PF13673">
    <property type="entry name" value="Acetyltransf_10"/>
    <property type="match status" value="1"/>
</dbReference>
<protein>
    <submittedName>
        <fullName evidence="2">GNAT family N-acetyltransferase</fullName>
    </submittedName>
</protein>
<evidence type="ECO:0000259" key="1">
    <source>
        <dbReference type="PROSITE" id="PS51186"/>
    </source>
</evidence>
<dbReference type="Proteomes" id="UP000267081">
    <property type="component" value="Unassembled WGS sequence"/>
</dbReference>
<accession>A0A427TKL2</accession>
<keyword evidence="3" id="KW-1185">Reference proteome</keyword>
<dbReference type="OrthoDB" id="9796171at2"/>
<evidence type="ECO:0000313" key="3">
    <source>
        <dbReference type="Proteomes" id="UP000267081"/>
    </source>
</evidence>